<evidence type="ECO:0000313" key="2">
    <source>
        <dbReference type="EMBL" id="OAP59285.1"/>
    </source>
</evidence>
<dbReference type="EMBL" id="LVYI01000005">
    <property type="protein sequence ID" value="OAP59285.1"/>
    <property type="molecule type" value="Genomic_DNA"/>
</dbReference>
<comment type="caution">
    <text evidence="2">The sequence shown here is derived from an EMBL/GenBank/DDBJ whole genome shotgun (WGS) entry which is preliminary data.</text>
</comment>
<proteinExistence type="predicted"/>
<reference evidence="2 3" key="1">
    <citation type="submission" date="2016-04" db="EMBL/GenBank/DDBJ databases">
        <title>Draft genome of Fonsecaea erecta CBS 125763.</title>
        <authorList>
            <person name="Weiss V.A."/>
            <person name="Vicente V.A."/>
            <person name="Raittz R.T."/>
            <person name="Moreno L.F."/>
            <person name="De Souza E.M."/>
            <person name="Pedrosa F.O."/>
            <person name="Steffens M.B."/>
            <person name="Faoro H."/>
            <person name="Tadra-Sfeir M.Z."/>
            <person name="Najafzadeh M.J."/>
            <person name="Felipe M.S."/>
            <person name="Teixeira M."/>
            <person name="Sun J."/>
            <person name="Xi L."/>
            <person name="Gomes R."/>
            <person name="De Azevedo C.M."/>
            <person name="Salgado C.G."/>
            <person name="Da Silva M.B."/>
            <person name="Nascimento M.F."/>
            <person name="Queiroz-Telles F."/>
            <person name="Attili D.S."/>
            <person name="Gorbushina A."/>
        </authorList>
    </citation>
    <scope>NUCLEOTIDE SEQUENCE [LARGE SCALE GENOMIC DNA]</scope>
    <source>
        <strain evidence="2 3">CBS 125763</strain>
    </source>
</reference>
<dbReference type="AlphaFoldDB" id="A0A178ZJS3"/>
<name>A0A178ZJS3_9EURO</name>
<protein>
    <submittedName>
        <fullName evidence="2">Uncharacterized protein</fullName>
    </submittedName>
</protein>
<evidence type="ECO:0000256" key="1">
    <source>
        <dbReference type="SAM" id="MobiDB-lite"/>
    </source>
</evidence>
<accession>A0A178ZJS3</accession>
<keyword evidence="3" id="KW-1185">Reference proteome</keyword>
<evidence type="ECO:0000313" key="3">
    <source>
        <dbReference type="Proteomes" id="UP000078343"/>
    </source>
</evidence>
<organism evidence="2 3">
    <name type="scientific">Fonsecaea erecta</name>
    <dbReference type="NCBI Taxonomy" id="1367422"/>
    <lineage>
        <taxon>Eukaryota</taxon>
        <taxon>Fungi</taxon>
        <taxon>Dikarya</taxon>
        <taxon>Ascomycota</taxon>
        <taxon>Pezizomycotina</taxon>
        <taxon>Eurotiomycetes</taxon>
        <taxon>Chaetothyriomycetidae</taxon>
        <taxon>Chaetothyriales</taxon>
        <taxon>Herpotrichiellaceae</taxon>
        <taxon>Fonsecaea</taxon>
    </lineage>
</organism>
<dbReference type="OrthoDB" id="4152086at2759"/>
<dbReference type="Proteomes" id="UP000078343">
    <property type="component" value="Unassembled WGS sequence"/>
</dbReference>
<dbReference type="GeneID" id="30010751"/>
<feature type="region of interest" description="Disordered" evidence="1">
    <location>
        <begin position="72"/>
        <end position="95"/>
    </location>
</feature>
<gene>
    <name evidence="2" type="ORF">AYL99_06583</name>
</gene>
<sequence length="447" mass="48654">MASSLPNGVYTNGVLNDQDMRAVSTINGHLTPRAVQAPTLQNIQDYRGSLSNDRLATTSFPTSAYETRPLVNGLTVPSAPPPSPVSARYPEETTAPHVDRDPIQPQLDAYHFHGNFSQPAGTYRRNPLQHPPPSQNIPIVPLPVIAALKVETFAFNVLETGAKSVTTTYVTFNLTAVKQNNLLTQGHIDQSQERSYMLMENNEGSLIDLGIQTYVKGPADKLFEVGVQSIQELRAKDHWTLLIKLGTKENTLRSKLSSSFRSDTKTSSSLSLIDQFLASLQMDGKRSEPVSIEAIIKYRHAFLPNDTTLETRAVCHVGSLASASSMDAVEAGELAGAIVHALDPGVSTVKLLSVERPERQHHLDLGGGQALALIYDFRHAMGHVVSESVTWDLAVLETYYRQVLALETSPEAPSLRDTLCRRVATVAKRFSPRKSGGAGPGGEGRVE</sequence>
<dbReference type="RefSeq" id="XP_018692652.1">
    <property type="nucleotide sequence ID" value="XM_018838092.1"/>
</dbReference>